<feature type="compositionally biased region" description="Basic and acidic residues" evidence="1">
    <location>
        <begin position="24"/>
        <end position="59"/>
    </location>
</feature>
<proteinExistence type="predicted"/>
<dbReference type="Gramene" id="MELO3C021714.2.1">
    <property type="protein sequence ID" value="MELO3C021714.2.1"/>
    <property type="gene ID" value="MELO3C021714.2"/>
</dbReference>
<feature type="region of interest" description="Disordered" evidence="1">
    <location>
        <begin position="24"/>
        <end position="68"/>
    </location>
</feature>
<accession>A0A9I9DPL1</accession>
<evidence type="ECO:0000313" key="2">
    <source>
        <dbReference type="EnsemblPlants" id="MELO3C021714.2.1"/>
    </source>
</evidence>
<name>A0A9I9DPL1_CUCME</name>
<organism evidence="2">
    <name type="scientific">Cucumis melo</name>
    <name type="common">Muskmelon</name>
    <dbReference type="NCBI Taxonomy" id="3656"/>
    <lineage>
        <taxon>Eukaryota</taxon>
        <taxon>Viridiplantae</taxon>
        <taxon>Streptophyta</taxon>
        <taxon>Embryophyta</taxon>
        <taxon>Tracheophyta</taxon>
        <taxon>Spermatophyta</taxon>
        <taxon>Magnoliopsida</taxon>
        <taxon>eudicotyledons</taxon>
        <taxon>Gunneridae</taxon>
        <taxon>Pentapetalae</taxon>
        <taxon>rosids</taxon>
        <taxon>fabids</taxon>
        <taxon>Cucurbitales</taxon>
        <taxon>Cucurbitaceae</taxon>
        <taxon>Benincaseae</taxon>
        <taxon>Cucumis</taxon>
    </lineage>
</organism>
<evidence type="ECO:0000256" key="1">
    <source>
        <dbReference type="SAM" id="MobiDB-lite"/>
    </source>
</evidence>
<sequence>MEREFSWQKSSIVRRFRQAGEVSRSEARRKVDDSSLWREREGEEEEGKKKSLVSQKREGEEECSFTRR</sequence>
<dbReference type="AlphaFoldDB" id="A0A9I9DPL1"/>
<reference evidence="2" key="1">
    <citation type="submission" date="2023-03" db="UniProtKB">
        <authorList>
            <consortium name="EnsemblPlants"/>
        </authorList>
    </citation>
    <scope>IDENTIFICATION</scope>
</reference>
<dbReference type="EnsemblPlants" id="MELO3C021714.2.1">
    <property type="protein sequence ID" value="MELO3C021714.2.1"/>
    <property type="gene ID" value="MELO3C021714.2"/>
</dbReference>
<protein>
    <submittedName>
        <fullName evidence="2">Uncharacterized protein</fullName>
    </submittedName>
</protein>